<feature type="transmembrane region" description="Helical" evidence="1">
    <location>
        <begin position="283"/>
        <end position="305"/>
    </location>
</feature>
<feature type="chain" id="PRO_5040914452" description="DUF2723 domain-containing protein" evidence="2">
    <location>
        <begin position="26"/>
        <end position="772"/>
    </location>
</feature>
<dbReference type="Proteomes" id="UP001165122">
    <property type="component" value="Unassembled WGS sequence"/>
</dbReference>
<protein>
    <recommendedName>
        <fullName evidence="5">DUF2723 domain-containing protein</fullName>
    </recommendedName>
</protein>
<evidence type="ECO:0000256" key="2">
    <source>
        <dbReference type="SAM" id="SignalP"/>
    </source>
</evidence>
<feature type="transmembrane region" description="Helical" evidence="1">
    <location>
        <begin position="334"/>
        <end position="360"/>
    </location>
</feature>
<feature type="transmembrane region" description="Helical" evidence="1">
    <location>
        <begin position="372"/>
        <end position="389"/>
    </location>
</feature>
<reference evidence="4" key="1">
    <citation type="journal article" date="2023" name="Commun. Biol.">
        <title>Genome analysis of Parmales, the sister group of diatoms, reveals the evolutionary specialization of diatoms from phago-mixotrophs to photoautotrophs.</title>
        <authorList>
            <person name="Ban H."/>
            <person name="Sato S."/>
            <person name="Yoshikawa S."/>
            <person name="Yamada K."/>
            <person name="Nakamura Y."/>
            <person name="Ichinomiya M."/>
            <person name="Sato N."/>
            <person name="Blanc-Mathieu R."/>
            <person name="Endo H."/>
            <person name="Kuwata A."/>
            <person name="Ogata H."/>
        </authorList>
    </citation>
    <scope>NUCLEOTIDE SEQUENCE [LARGE SCALE GENOMIC DNA]</scope>
    <source>
        <strain evidence="4">NIES 3700</strain>
    </source>
</reference>
<accession>A0A9W7B4K5</accession>
<dbReference type="PANTHER" id="PTHR16214:SF3">
    <property type="entry name" value="TRANSMEMBRANE PROTEIN 260"/>
    <property type="match status" value="1"/>
</dbReference>
<dbReference type="OrthoDB" id="197432at2759"/>
<evidence type="ECO:0000313" key="3">
    <source>
        <dbReference type="EMBL" id="GMH79465.1"/>
    </source>
</evidence>
<dbReference type="PANTHER" id="PTHR16214">
    <property type="entry name" value="TRANSMEMBRANE PROTEIN 260"/>
    <property type="match status" value="1"/>
</dbReference>
<evidence type="ECO:0008006" key="5">
    <source>
        <dbReference type="Google" id="ProtNLM"/>
    </source>
</evidence>
<evidence type="ECO:0000313" key="4">
    <source>
        <dbReference type="Proteomes" id="UP001165122"/>
    </source>
</evidence>
<organism evidence="3 4">
    <name type="scientific">Triparma laevis f. longispina</name>
    <dbReference type="NCBI Taxonomy" id="1714387"/>
    <lineage>
        <taxon>Eukaryota</taxon>
        <taxon>Sar</taxon>
        <taxon>Stramenopiles</taxon>
        <taxon>Ochrophyta</taxon>
        <taxon>Bolidophyceae</taxon>
        <taxon>Parmales</taxon>
        <taxon>Triparmaceae</taxon>
        <taxon>Triparma</taxon>
    </lineage>
</organism>
<sequence length="772" mass="86490">MSPSPLSPSLLVFLLSLSLYLPTLSPTIAGGDSGELVAEGCQLGTAHPPGYPTFTLLTYLLSSLGSGVRPAYVMNIFSAVCGSLTSSLTTATILKLCTSQASAIAAGLFNTVSPLAWQYHVTAEVFALNNFFVALITYLIVSALLTSLKDTQTRFIYIGAFICGLSLTNQHTSILLIVPGILILIKEAELLKKENYNKLIIAGILFLIGFSTYASMPFLAIWKPHLGAWGDVSNFRGWLNHFRRADYGTFQLFSGGGESVEGFGERTAAYFSDLATKQGGPGVFVLGIWGIASSFVTILGTHPIFTSPTSSKTKKRKLQKHGVGGVTSKEDKSIAYALMYLFGCWLFYLCVFHTLSNLPLSNPLLYGVHQRFWMQPNILFFVFAGVGGAKMGERFGNNIQMIILAIIFVYTVSTNYSKVDLSDDIWFDYYARSVLENLPKNSLLVINYDQQWTSVRYLQECEGVRSDVISINLSMMSYMWWKTKVPIYEGIVNFPGTNYVSPRLKGTGFTWKELLDANIDKFEGGIYLGGNLNYKEDDYLDKYEIVPWGLSKRFTKGGELTTGTGFLQWVDTSREKIHSLTTTFATLPDTTKYDSSTWEWTLQREYWDHVYERTSHLLEIVLREGAEAIPMTHQKKFELLIETAASFELILANDQLKREEDYGLYKNLGLCYMHMIKTDKSLVYSTEHFKDKLINFQGTDLVDSISSYFPVTSVDNQNWRNHATERWSELWGRYLEMDGSENDGSYQSVKSILKAVFQSVEQAQQARRGGGG</sequence>
<comment type="caution">
    <text evidence="3">The sequence shown here is derived from an EMBL/GenBank/DDBJ whole genome shotgun (WGS) entry which is preliminary data.</text>
</comment>
<gene>
    <name evidence="3" type="ORF">TrLO_g4051</name>
</gene>
<evidence type="ECO:0000256" key="1">
    <source>
        <dbReference type="SAM" id="Phobius"/>
    </source>
</evidence>
<name>A0A9W7B4K5_9STRA</name>
<dbReference type="Pfam" id="PF11028">
    <property type="entry name" value="TMEM260-like"/>
    <property type="match status" value="1"/>
</dbReference>
<keyword evidence="1" id="KW-1133">Transmembrane helix</keyword>
<keyword evidence="1" id="KW-0472">Membrane</keyword>
<proteinExistence type="predicted"/>
<feature type="signal peptide" evidence="2">
    <location>
        <begin position="1"/>
        <end position="25"/>
    </location>
</feature>
<feature type="transmembrane region" description="Helical" evidence="1">
    <location>
        <begin position="395"/>
        <end position="412"/>
    </location>
</feature>
<keyword evidence="1" id="KW-0812">Transmembrane</keyword>
<feature type="transmembrane region" description="Helical" evidence="1">
    <location>
        <begin position="126"/>
        <end position="148"/>
    </location>
</feature>
<dbReference type="InterPro" id="IPR052724">
    <property type="entry name" value="GT117_domain-containing"/>
</dbReference>
<dbReference type="AlphaFoldDB" id="A0A9W7B4K5"/>
<keyword evidence="2" id="KW-0732">Signal</keyword>
<dbReference type="InterPro" id="IPR021280">
    <property type="entry name" value="TMEM260-like"/>
</dbReference>
<feature type="transmembrane region" description="Helical" evidence="1">
    <location>
        <begin position="155"/>
        <end position="185"/>
    </location>
</feature>
<feature type="transmembrane region" description="Helical" evidence="1">
    <location>
        <begin position="200"/>
        <end position="222"/>
    </location>
</feature>
<dbReference type="EMBL" id="BRXW01000918">
    <property type="protein sequence ID" value="GMH79465.1"/>
    <property type="molecule type" value="Genomic_DNA"/>
</dbReference>
<keyword evidence="4" id="KW-1185">Reference proteome</keyword>